<dbReference type="AlphaFoldDB" id="A0AAN9Z7B4"/>
<evidence type="ECO:0000256" key="11">
    <source>
        <dbReference type="RuleBase" id="RU003691"/>
    </source>
</evidence>
<dbReference type="InterPro" id="IPR001100">
    <property type="entry name" value="Pyr_nuc-diS_OxRdtase"/>
</dbReference>
<dbReference type="GO" id="GO:0004791">
    <property type="term" value="F:thioredoxin-disulfide reductase (NADPH) activity"/>
    <property type="evidence" value="ECO:0007669"/>
    <property type="project" value="InterPro"/>
</dbReference>
<dbReference type="InterPro" id="IPR036188">
    <property type="entry name" value="FAD/NAD-bd_sf"/>
</dbReference>
<dbReference type="InterPro" id="IPR023753">
    <property type="entry name" value="FAD/NAD-binding_dom"/>
</dbReference>
<dbReference type="Proteomes" id="UP001378592">
    <property type="component" value="Unassembled WGS sequence"/>
</dbReference>
<feature type="disulfide bond" description="Redox-active" evidence="10">
    <location>
        <begin position="94"/>
        <end position="99"/>
    </location>
</feature>
<dbReference type="GO" id="GO:0006749">
    <property type="term" value="P:glutathione metabolic process"/>
    <property type="evidence" value="ECO:0007669"/>
    <property type="project" value="TreeGrafter"/>
</dbReference>
<accession>A0AAN9Z7B4</accession>
<keyword evidence="9" id="KW-0520">NAD</keyword>
<feature type="active site" description="Proton acceptor" evidence="8">
    <location>
        <position position="533"/>
    </location>
</feature>
<dbReference type="InterPro" id="IPR006338">
    <property type="entry name" value="Thioredoxin/glutathione_Rdtase"/>
</dbReference>
<organism evidence="14 15">
    <name type="scientific">Gryllus longicercus</name>
    <dbReference type="NCBI Taxonomy" id="2509291"/>
    <lineage>
        <taxon>Eukaryota</taxon>
        <taxon>Metazoa</taxon>
        <taxon>Ecdysozoa</taxon>
        <taxon>Arthropoda</taxon>
        <taxon>Hexapoda</taxon>
        <taxon>Insecta</taxon>
        <taxon>Pterygota</taxon>
        <taxon>Neoptera</taxon>
        <taxon>Polyneoptera</taxon>
        <taxon>Orthoptera</taxon>
        <taxon>Ensifera</taxon>
        <taxon>Gryllidea</taxon>
        <taxon>Grylloidea</taxon>
        <taxon>Gryllidae</taxon>
        <taxon>Gryllinae</taxon>
        <taxon>Gryllus</taxon>
    </lineage>
</organism>
<keyword evidence="6" id="KW-1015">Disulfide bond</keyword>
<proteinExistence type="inferred from homology"/>
<keyword evidence="4" id="KW-0521">NADP</keyword>
<feature type="binding site" evidence="9">
    <location>
        <position position="103"/>
    </location>
    <ligand>
        <name>FAD</name>
        <dbReference type="ChEBI" id="CHEBI:57692"/>
    </ligand>
</feature>
<dbReference type="GO" id="GO:0005739">
    <property type="term" value="C:mitochondrion"/>
    <property type="evidence" value="ECO:0007669"/>
    <property type="project" value="TreeGrafter"/>
</dbReference>
<reference evidence="14 15" key="1">
    <citation type="submission" date="2024-03" db="EMBL/GenBank/DDBJ databases">
        <title>The genome assembly and annotation of the cricket Gryllus longicercus Weissman &amp; Gray.</title>
        <authorList>
            <person name="Szrajer S."/>
            <person name="Gray D."/>
            <person name="Ylla G."/>
        </authorList>
    </citation>
    <scope>NUCLEOTIDE SEQUENCE [LARGE SCALE GENOMIC DNA]</scope>
    <source>
        <strain evidence="14">DAG 2021-001</strain>
        <tissue evidence="14">Whole body minus gut</tissue>
    </source>
</reference>
<evidence type="ECO:0000313" key="15">
    <source>
        <dbReference type="Proteomes" id="UP001378592"/>
    </source>
</evidence>
<evidence type="ECO:0008006" key="16">
    <source>
        <dbReference type="Google" id="ProtNLM"/>
    </source>
</evidence>
<evidence type="ECO:0000259" key="13">
    <source>
        <dbReference type="Pfam" id="PF07992"/>
    </source>
</evidence>
<evidence type="ECO:0000256" key="7">
    <source>
        <dbReference type="ARBA" id="ARBA00023284"/>
    </source>
</evidence>
<feature type="binding site" evidence="9">
    <location>
        <position position="354"/>
    </location>
    <ligand>
        <name>NAD(+)</name>
        <dbReference type="ChEBI" id="CHEBI:57540"/>
    </ligand>
</feature>
<keyword evidence="9" id="KW-0547">Nucleotide-binding</keyword>
<keyword evidence="15" id="KW-1185">Reference proteome</keyword>
<keyword evidence="2 11" id="KW-0285">Flavoprotein</keyword>
<comment type="similarity">
    <text evidence="1 11">Belongs to the class-I pyridine nucleotide-disulfide oxidoreductase family.</text>
</comment>
<dbReference type="GO" id="GO:0004362">
    <property type="term" value="F:glutathione-disulfide reductase (NADPH) activity"/>
    <property type="evidence" value="ECO:0007669"/>
    <property type="project" value="TreeGrafter"/>
</dbReference>
<feature type="domain" description="Pyridine nucleotide-disulphide oxidoreductase dimerisation" evidence="12">
    <location>
        <begin position="431"/>
        <end position="542"/>
    </location>
</feature>
<feature type="binding site" evidence="9">
    <location>
        <position position="197"/>
    </location>
    <ligand>
        <name>FAD</name>
        <dbReference type="ChEBI" id="CHEBI:57692"/>
    </ligand>
</feature>
<dbReference type="PROSITE" id="PS00076">
    <property type="entry name" value="PYRIDINE_REDOX_1"/>
    <property type="match status" value="1"/>
</dbReference>
<dbReference type="GO" id="GO:0050660">
    <property type="term" value="F:flavin adenine dinucleotide binding"/>
    <property type="evidence" value="ECO:0007669"/>
    <property type="project" value="InterPro"/>
</dbReference>
<dbReference type="GO" id="GO:0045454">
    <property type="term" value="P:cell redox homeostasis"/>
    <property type="evidence" value="ECO:0007669"/>
    <property type="project" value="InterPro"/>
</dbReference>
<protein>
    <recommendedName>
        <fullName evidence="16">Thioredoxin reductase</fullName>
    </recommendedName>
</protein>
<comment type="cofactor">
    <cofactor evidence="9">
        <name>FAD</name>
        <dbReference type="ChEBI" id="CHEBI:57692"/>
    </cofactor>
    <text evidence="9">Binds 1 FAD per subunit.</text>
</comment>
<dbReference type="GO" id="GO:0034599">
    <property type="term" value="P:cellular response to oxidative stress"/>
    <property type="evidence" value="ECO:0007669"/>
    <property type="project" value="TreeGrafter"/>
</dbReference>
<dbReference type="PANTHER" id="PTHR42737:SF7">
    <property type="entry name" value="THIOREDOXIN-DISULFIDE REDUCTASE"/>
    <property type="match status" value="1"/>
</dbReference>
<dbReference type="SUPFAM" id="SSF51905">
    <property type="entry name" value="FAD/NAD(P)-binding domain"/>
    <property type="match status" value="1"/>
</dbReference>
<feature type="domain" description="FAD/NAD(P)-binding" evidence="13">
    <location>
        <begin position="48"/>
        <end position="411"/>
    </location>
</feature>
<evidence type="ECO:0000256" key="8">
    <source>
        <dbReference type="PIRSR" id="PIRSR000350-2"/>
    </source>
</evidence>
<keyword evidence="7 11" id="KW-0676">Redox-active center</keyword>
<dbReference type="NCBIfam" id="TIGR01438">
    <property type="entry name" value="TGR"/>
    <property type="match status" value="1"/>
</dbReference>
<dbReference type="FunFam" id="3.50.50.60:FF:000012">
    <property type="entry name" value="Thioredoxin reductase 1, cytoplasmic"/>
    <property type="match status" value="1"/>
</dbReference>
<dbReference type="GO" id="GO:0005829">
    <property type="term" value="C:cytosol"/>
    <property type="evidence" value="ECO:0007669"/>
    <property type="project" value="TreeGrafter"/>
</dbReference>
<dbReference type="InterPro" id="IPR004099">
    <property type="entry name" value="Pyr_nucl-diS_OxRdtase_dimer"/>
</dbReference>
<evidence type="ECO:0000259" key="12">
    <source>
        <dbReference type="Pfam" id="PF02852"/>
    </source>
</evidence>
<evidence type="ECO:0000256" key="4">
    <source>
        <dbReference type="ARBA" id="ARBA00022857"/>
    </source>
</evidence>
<evidence type="ECO:0000256" key="9">
    <source>
        <dbReference type="PIRSR" id="PIRSR000350-3"/>
    </source>
</evidence>
<feature type="binding site" evidence="9">
    <location>
        <position position="395"/>
    </location>
    <ligand>
        <name>FAD</name>
        <dbReference type="ChEBI" id="CHEBI:57692"/>
    </ligand>
</feature>
<comment type="caution">
    <text evidence="14">The sequence shown here is derived from an EMBL/GenBank/DDBJ whole genome shotgun (WGS) entry which is preliminary data.</text>
</comment>
<evidence type="ECO:0000313" key="14">
    <source>
        <dbReference type="EMBL" id="KAK7871003.1"/>
    </source>
</evidence>
<keyword evidence="5 11" id="KW-0560">Oxidoreductase</keyword>
<dbReference type="SUPFAM" id="SSF55424">
    <property type="entry name" value="FAD/NAD-linked reductases, dimerisation (C-terminal) domain"/>
    <property type="match status" value="1"/>
</dbReference>
<dbReference type="PRINTS" id="PR00368">
    <property type="entry name" value="FADPNR"/>
</dbReference>
<evidence type="ECO:0000256" key="3">
    <source>
        <dbReference type="ARBA" id="ARBA00022827"/>
    </source>
</evidence>
<name>A0AAN9Z7B4_9ORTH</name>
<dbReference type="Gene3D" id="3.50.50.60">
    <property type="entry name" value="FAD/NAD(P)-binding domain"/>
    <property type="match status" value="2"/>
</dbReference>
<evidence type="ECO:0000256" key="5">
    <source>
        <dbReference type="ARBA" id="ARBA00023002"/>
    </source>
</evidence>
<evidence type="ECO:0000256" key="6">
    <source>
        <dbReference type="ARBA" id="ARBA00023157"/>
    </source>
</evidence>
<dbReference type="Gene3D" id="3.30.390.30">
    <property type="match status" value="1"/>
</dbReference>
<gene>
    <name evidence="14" type="ORF">R5R35_012198</name>
</gene>
<dbReference type="InterPro" id="IPR046952">
    <property type="entry name" value="GSHR/TRXR-like"/>
</dbReference>
<dbReference type="PRINTS" id="PR00411">
    <property type="entry name" value="PNDRDTASEI"/>
</dbReference>
<feature type="binding site" evidence="9">
    <location>
        <begin position="262"/>
        <end position="269"/>
    </location>
    <ligand>
        <name>NAD(+)</name>
        <dbReference type="ChEBI" id="CHEBI:57540"/>
    </ligand>
</feature>
<dbReference type="PANTHER" id="PTHR42737">
    <property type="entry name" value="GLUTATHIONE REDUCTASE"/>
    <property type="match status" value="1"/>
</dbReference>
<evidence type="ECO:0000256" key="10">
    <source>
        <dbReference type="PIRSR" id="PIRSR000350-4"/>
    </source>
</evidence>
<dbReference type="EMBL" id="JAZDUA010000048">
    <property type="protein sequence ID" value="KAK7871003.1"/>
    <property type="molecule type" value="Genomic_DNA"/>
</dbReference>
<dbReference type="InterPro" id="IPR012999">
    <property type="entry name" value="Pyr_OxRdtase_I_AS"/>
</dbReference>
<keyword evidence="3 9" id="KW-0274">FAD</keyword>
<dbReference type="PIRSF" id="PIRSF000350">
    <property type="entry name" value="Mercury_reductase_MerA"/>
    <property type="match status" value="1"/>
</dbReference>
<dbReference type="FunFam" id="3.30.390.30:FF:000004">
    <property type="entry name" value="Thioredoxin reductase 1, cytoplasmic"/>
    <property type="match status" value="1"/>
</dbReference>
<evidence type="ECO:0000256" key="1">
    <source>
        <dbReference type="ARBA" id="ARBA00007532"/>
    </source>
</evidence>
<dbReference type="Pfam" id="PF07992">
    <property type="entry name" value="Pyr_redox_2"/>
    <property type="match status" value="1"/>
</dbReference>
<dbReference type="InterPro" id="IPR016156">
    <property type="entry name" value="FAD/NAD-linked_Rdtase_dimer_sf"/>
</dbReference>
<evidence type="ECO:0000256" key="2">
    <source>
        <dbReference type="ARBA" id="ARBA00022630"/>
    </source>
</evidence>
<dbReference type="Pfam" id="PF02852">
    <property type="entry name" value="Pyr_redox_dim"/>
    <property type="match status" value="1"/>
</dbReference>
<sequence>MTNMSIVRFACGSSPRLCRSRTSFMVKSTCQYSATAVEEKANEQSSKYDLVVIGGGSGGLACAKEAAHLGAKVAVLDYVTPSPRGSKWGLGGTCVNVGCIPKKLMHHAALLGEAVHDARAYGWVLPEKAKVMHNWEVLRNAVQDHIKSVNWVTRVELRNNKENVEPSVPNASAFHDSENHLIRRKNKRTIDYINGRGYFHSSHVVNAVLNNGKERSLNAEKVLIAVGGRPRYPDIPGALEHCITSDDIFSLARPPGRTLIVGAGYIGLECAGFLNGLGYDATVMVRSVPLRGFDQQIAQLLCGEMEERGVKFLHKCIPTRVEKLENGQLKVTWSNVKDSSLQSDVFDTVLFAVGRRALTKELAVTTAGVHTEKESGKIRTDNEQTNIPHIFAVGDVLHEKPELTPVAIQAGKLLAHRLFNGGSEVMDYHNVATTVFTPLEYGTVGFSEERAVELFGEDKLEVYHAFYKPTEFSVPQRNASRCYIKVICEREKPHKVLGMHFVGPQAGEVIQGFAAAMKCGLTMDLLKTTVGIHPTTAEEFTRVFVTKRSGLDPTPQSCCS</sequence>